<dbReference type="RefSeq" id="WP_044907940.1">
    <property type="nucleotide sequence ID" value="NZ_JQIF01000113.1"/>
</dbReference>
<protein>
    <submittedName>
        <fullName evidence="2">Chromosome partitioning protein</fullName>
    </submittedName>
</protein>
<dbReference type="AlphaFoldDB" id="A0A099I2F4"/>
<feature type="domain" description="CobQ/CobB/MinD/ParA nucleotide binding" evidence="1">
    <location>
        <begin position="4"/>
        <end position="155"/>
    </location>
</feature>
<accession>A0A099I2F4</accession>
<dbReference type="SUPFAM" id="SSF52540">
    <property type="entry name" value="P-loop containing nucleoside triphosphate hydrolases"/>
    <property type="match status" value="1"/>
</dbReference>
<dbReference type="CDD" id="cd02042">
    <property type="entry name" value="ParAB_family"/>
    <property type="match status" value="1"/>
</dbReference>
<comment type="caution">
    <text evidence="2">The sequence shown here is derived from an EMBL/GenBank/DDBJ whole genome shotgun (WGS) entry which is preliminary data.</text>
</comment>
<dbReference type="Proteomes" id="UP000030008">
    <property type="component" value="Unassembled WGS sequence"/>
</dbReference>
<dbReference type="EMBL" id="JQIF01000113">
    <property type="protein sequence ID" value="KGJ51417.1"/>
    <property type="molecule type" value="Genomic_DNA"/>
</dbReference>
<proteinExistence type="predicted"/>
<dbReference type="InterPro" id="IPR002586">
    <property type="entry name" value="CobQ/CobB/MinD/ParA_Nub-bd_dom"/>
</dbReference>
<sequence>MKTILVCNQKGGVGKSLCADEIAFSFERSGIPVSFYDLDAQGGTLHQTQEVDGAEVAVVDTPGALQEALADWLKEADVVVIPTRTTSRDIEPLMRMRKAVFKHSKAKIVYVMNGWNRFKASRDFMEWFDGLAGVQTVVKLPQSEAFVQAGAAEQSVVEYDKRGKAARATMELVNTVRDAAGFPME</sequence>
<dbReference type="Pfam" id="PF01656">
    <property type="entry name" value="CbiA"/>
    <property type="match status" value="1"/>
</dbReference>
<reference evidence="2 3" key="1">
    <citation type="submission" date="2014-08" db="EMBL/GenBank/DDBJ databases">
        <title>Clostridium innocuum, an unnegligible vancomycin-resistant pathogen causing extra-intestinal infections.</title>
        <authorList>
            <person name="Feng Y."/>
            <person name="Chiu C.-H."/>
        </authorList>
    </citation>
    <scope>NUCLEOTIDE SEQUENCE [LARGE SCALE GENOMIC DNA]</scope>
    <source>
        <strain evidence="2 3">AN88</strain>
    </source>
</reference>
<dbReference type="InterPro" id="IPR050678">
    <property type="entry name" value="DNA_Partitioning_ATPase"/>
</dbReference>
<evidence type="ECO:0000259" key="1">
    <source>
        <dbReference type="Pfam" id="PF01656"/>
    </source>
</evidence>
<organism evidence="2 3">
    <name type="scientific">Clostridium innocuum</name>
    <dbReference type="NCBI Taxonomy" id="1522"/>
    <lineage>
        <taxon>Bacteria</taxon>
        <taxon>Bacillati</taxon>
        <taxon>Bacillota</taxon>
        <taxon>Clostridia</taxon>
        <taxon>Eubacteriales</taxon>
        <taxon>Clostridiaceae</taxon>
        <taxon>Clostridium</taxon>
    </lineage>
</organism>
<dbReference type="PANTHER" id="PTHR13696">
    <property type="entry name" value="P-LOOP CONTAINING NUCLEOSIDE TRIPHOSPHATE HYDROLASE"/>
    <property type="match status" value="1"/>
</dbReference>
<evidence type="ECO:0000313" key="3">
    <source>
        <dbReference type="Proteomes" id="UP000030008"/>
    </source>
</evidence>
<dbReference type="PANTHER" id="PTHR13696:SF99">
    <property type="entry name" value="COBYRINIC ACID AC-DIAMIDE SYNTHASE"/>
    <property type="match status" value="1"/>
</dbReference>
<dbReference type="InterPro" id="IPR027417">
    <property type="entry name" value="P-loop_NTPase"/>
</dbReference>
<dbReference type="Gene3D" id="3.40.50.300">
    <property type="entry name" value="P-loop containing nucleotide triphosphate hydrolases"/>
    <property type="match status" value="1"/>
</dbReference>
<dbReference type="PIRSF" id="PIRSF009320">
    <property type="entry name" value="Nuc_binding_HP_1000"/>
    <property type="match status" value="1"/>
</dbReference>
<evidence type="ECO:0000313" key="2">
    <source>
        <dbReference type="EMBL" id="KGJ51417.1"/>
    </source>
</evidence>
<name>A0A099I2F4_CLOIN</name>
<gene>
    <name evidence="2" type="ORF">CIAN88_20855</name>
</gene>